<gene>
    <name evidence="2" type="ORF">DXV75_14655</name>
</gene>
<dbReference type="AlphaFoldDB" id="A0A3D8M3X4"/>
<keyword evidence="2" id="KW-0808">Transferase</keyword>
<keyword evidence="2" id="KW-0489">Methyltransferase</keyword>
<dbReference type="Pfam" id="PF08241">
    <property type="entry name" value="Methyltransf_11"/>
    <property type="match status" value="1"/>
</dbReference>
<dbReference type="PANTHER" id="PTHR42912">
    <property type="entry name" value="METHYLTRANSFERASE"/>
    <property type="match status" value="1"/>
</dbReference>
<comment type="caution">
    <text evidence="2">The sequence shown here is derived from an EMBL/GenBank/DDBJ whole genome shotgun (WGS) entry which is preliminary data.</text>
</comment>
<dbReference type="GO" id="GO:0032259">
    <property type="term" value="P:methylation"/>
    <property type="evidence" value="ECO:0007669"/>
    <property type="project" value="UniProtKB-KW"/>
</dbReference>
<evidence type="ECO:0000313" key="2">
    <source>
        <dbReference type="EMBL" id="RDV24255.1"/>
    </source>
</evidence>
<dbReference type="RefSeq" id="WP_115594184.1">
    <property type="nucleotide sequence ID" value="NZ_QRHA01000012.1"/>
</dbReference>
<protein>
    <submittedName>
        <fullName evidence="2">Methyltransferase domain-containing protein</fullName>
    </submittedName>
</protein>
<dbReference type="EMBL" id="QRHA01000012">
    <property type="protein sequence ID" value="RDV24255.1"/>
    <property type="molecule type" value="Genomic_DNA"/>
</dbReference>
<dbReference type="Gene3D" id="3.40.50.150">
    <property type="entry name" value="Vaccinia Virus protein VP39"/>
    <property type="match status" value="1"/>
</dbReference>
<evidence type="ECO:0000259" key="1">
    <source>
        <dbReference type="Pfam" id="PF08241"/>
    </source>
</evidence>
<proteinExistence type="predicted"/>
<dbReference type="SUPFAM" id="SSF53335">
    <property type="entry name" value="S-adenosyl-L-methionine-dependent methyltransferases"/>
    <property type="match status" value="1"/>
</dbReference>
<feature type="domain" description="Methyltransferase type 11" evidence="1">
    <location>
        <begin position="58"/>
        <end position="148"/>
    </location>
</feature>
<name>A0A3D8M3X4_9ALTE</name>
<evidence type="ECO:0000313" key="3">
    <source>
        <dbReference type="Proteomes" id="UP000256561"/>
    </source>
</evidence>
<reference evidence="3" key="1">
    <citation type="submission" date="2018-08" db="EMBL/GenBank/DDBJ databases">
        <authorList>
            <person name="Zhang J."/>
            <person name="Du Z.-J."/>
        </authorList>
    </citation>
    <scope>NUCLEOTIDE SEQUENCE [LARGE SCALE GENOMIC DNA]</scope>
    <source>
        <strain evidence="3">KCTC 52655</strain>
    </source>
</reference>
<dbReference type="CDD" id="cd02440">
    <property type="entry name" value="AdoMet_MTases"/>
    <property type="match status" value="1"/>
</dbReference>
<dbReference type="Proteomes" id="UP000256561">
    <property type="component" value="Unassembled WGS sequence"/>
</dbReference>
<dbReference type="GO" id="GO:0008757">
    <property type="term" value="F:S-adenosylmethionine-dependent methyltransferase activity"/>
    <property type="evidence" value="ECO:0007669"/>
    <property type="project" value="InterPro"/>
</dbReference>
<keyword evidence="3" id="KW-1185">Reference proteome</keyword>
<sequence>MQLARPLTLPESGPKPGAQIAGNFSRFASHYDQYAGIQEQIARKAMLRLASPQGEPVLDLGSGTGRHTHQLFEQGRQVTGADLAEGMVAYARRQYPHIGFVQADAQALPFADGSFAQVFSSMALQWCPQPQQVLRELFRVLPEGGRAVLAIMVAGSFAELDEARKKAGQPASANRHFSHHHWCCLAQQAGFRLRFAECVDHVDEQPDIYQLLASIKRVGAATQLGPNQGASLTRRDLHQLEQAYRSAWPQSQPLPLTYRVCHLTLEK</sequence>
<dbReference type="OrthoDB" id="9760689at2"/>
<dbReference type="InterPro" id="IPR050508">
    <property type="entry name" value="Methyltransf_Superfamily"/>
</dbReference>
<dbReference type="InterPro" id="IPR013216">
    <property type="entry name" value="Methyltransf_11"/>
</dbReference>
<dbReference type="InterPro" id="IPR029063">
    <property type="entry name" value="SAM-dependent_MTases_sf"/>
</dbReference>
<accession>A0A3D8M3X4</accession>
<organism evidence="2 3">
    <name type="scientific">Alteromonas aestuariivivens</name>
    <dbReference type="NCBI Taxonomy" id="1938339"/>
    <lineage>
        <taxon>Bacteria</taxon>
        <taxon>Pseudomonadati</taxon>
        <taxon>Pseudomonadota</taxon>
        <taxon>Gammaproteobacteria</taxon>
        <taxon>Alteromonadales</taxon>
        <taxon>Alteromonadaceae</taxon>
        <taxon>Alteromonas/Salinimonas group</taxon>
        <taxon>Alteromonas</taxon>
    </lineage>
</organism>